<sequence length="1537" mass="166596">MNDPEIVCGPVLRRVSRDTVTVFVALRSPRKVTLRVYSGETPGGAGTAAVQLGTAETTRLGERLHVVAVTSTVVEGGTPADPGADLRYQLFLGPPDGTAAPVPDGAAATTLFSPGVLLAGGELSPDPMGVVGYPAAGRRLPGFQVPPDDPAGLRVLHGGDRGPDAEGTDALATADQLVRDALTDPATGARPHLLVLTGDQVRTDDVSALLLALVRATAAKWGLAHDQLPGLADDEQPTVLGTHRRAALARRIGLRATDNHLLSFAEHVALHLLVLSDAAWPTMPTIEQVHPDLDWTRLPAELRAKIVAGSPYTAPAVIEGEVELFTAYLQARERLVAFRSSLHRARRAMANVAVLSTMGAHDAAPGWNASRASATKLLGDPAGKRVLVNALSANAVFHAWGNTPEQFTGTAPGAQLLTRLQTWLTPAVPAAAGADVDGLVGAPSAALARPATALTYSWALARDRWQLLFLDTQTNRGYPVAAGDPPAPLRDEGVVAALRLLPEPTATTVTLVVSAVPLVLPQRQELAHPTARPYSWSSHAASLHRTMTKLTTEKVPGGTAKKRTRRVLVLTGGQGHASAVRMRFSAKAPAYDSGTDAVEAVVGQFTAAPLRNTTALGRRLHVAGYDQHAVLAPWRDFVGWDQAHTSAATTQEPLPVGVRLTGADRTPAVWTIANRPQVAEVTPDLRVTVSPHWAWRADYLRSSLLATPRPEDLLEVAEQAGPWDDPDEPPPTPATAPKVWNLARYRYASHNHDHHRNWWAAGSELVGESALGDITFTAVPAPAPDAPATTPPVVPGAVATAHAAQWWWADDGRDTARRTRFDIGFEPGWGWYDDDRYDGRALRRGDFDARTGVQASYWGVRQNAGTHVADLRADLVELGFLIAGRDPAGKFDEHTQWAVREFQIYARQGKGAREKEYPGTKPSRYLDRLEPVDIPTDFRFDRPEDKVTGVVDRNTRRLIGYWLANRLRCPVVIEAMVVSAGKPTGVAPGEGKGNLWHHTEPGYAPSGVWREYATDFTGRFTVPEADSVAQPPSTDPAAGEDKRPRLVILSGWSDDLKPRPLAQSVVPEDPDAGPITVPEIRVQVDGGQWSRPETMWKRLEMKPETMLTGNPTVADLVSAIATPTGTTPEEREAARLVGRRRLSTYKVVRAVAEVEAIGFFDGINGYDNAFLSMGPCHWTMGKFKPQPPTPALGVPGPHVIRVNKKWVVEAGEFWAFLALLEHLYPETFESHFGADGVRASKKWGQRGVWDAGGRKYVAYAMLPDDLAPRQLGAVVREYDYFHSWHSFYRMLMAVRTSDNVRRAMYRLTAQRICDGLAAEWPGAPTHLPSNPTPPPVPVPPDTVGADGVPRRPKVGEVITSEWGVALLHRWHVLSPSGLFNSAYAINELRFTYEFALNGQCRTCGEATRRGPVDPWSPNGGPRVGPDFTIDPADWGDAHEHAMVAGVVHRANYHDSSHMKNTINEVREWPQWYTDSSIKKDFKLEVDDLPVPGGSGVDPAVFPVSERQLKHERGSFLLDSEGLPYPESHTVPTPGGGS</sequence>
<proteinExistence type="predicted"/>
<comment type="caution">
    <text evidence="2">The sequence shown here is derived from an EMBL/GenBank/DDBJ whole genome shotgun (WGS) entry which is preliminary data.</text>
</comment>
<evidence type="ECO:0008006" key="4">
    <source>
        <dbReference type="Google" id="ProtNLM"/>
    </source>
</evidence>
<evidence type="ECO:0000313" key="3">
    <source>
        <dbReference type="Proteomes" id="UP001225605"/>
    </source>
</evidence>
<dbReference type="Gene3D" id="1.10.101.10">
    <property type="entry name" value="PGBD-like superfamily/PGBD"/>
    <property type="match status" value="1"/>
</dbReference>
<gene>
    <name evidence="2" type="ORF">CKY47_33635</name>
</gene>
<dbReference type="EMBL" id="NSDM01000023">
    <property type="protein sequence ID" value="MDQ2588803.1"/>
    <property type="molecule type" value="Genomic_DNA"/>
</dbReference>
<feature type="region of interest" description="Disordered" evidence="1">
    <location>
        <begin position="148"/>
        <end position="168"/>
    </location>
</feature>
<protein>
    <recommendedName>
        <fullName evidence="4">Peptidoglycan binding-like domain-containing protein</fullName>
    </recommendedName>
</protein>
<accession>A0ABU0X9J5</accession>
<dbReference type="Proteomes" id="UP001225605">
    <property type="component" value="Unassembled WGS sequence"/>
</dbReference>
<evidence type="ECO:0000313" key="2">
    <source>
        <dbReference type="EMBL" id="MDQ2588803.1"/>
    </source>
</evidence>
<keyword evidence="3" id="KW-1185">Reference proteome</keyword>
<organism evidence="2 3">
    <name type="scientific">Saccharothrix yanglingensis</name>
    <dbReference type="NCBI Taxonomy" id="659496"/>
    <lineage>
        <taxon>Bacteria</taxon>
        <taxon>Bacillati</taxon>
        <taxon>Actinomycetota</taxon>
        <taxon>Actinomycetes</taxon>
        <taxon>Pseudonocardiales</taxon>
        <taxon>Pseudonocardiaceae</taxon>
        <taxon>Saccharothrix</taxon>
    </lineage>
</organism>
<evidence type="ECO:0000256" key="1">
    <source>
        <dbReference type="SAM" id="MobiDB-lite"/>
    </source>
</evidence>
<reference evidence="2 3" key="1">
    <citation type="submission" date="2017-06" db="EMBL/GenBank/DDBJ databases">
        <title>Cultured bacterium strain Saccharothrix yanglingensis Hhs.015.</title>
        <authorList>
            <person name="Xia Y."/>
        </authorList>
    </citation>
    <scope>NUCLEOTIDE SEQUENCE [LARGE SCALE GENOMIC DNA]</scope>
    <source>
        <strain evidence="2 3">Hhs.015</strain>
    </source>
</reference>
<name>A0ABU0X9J5_9PSEU</name>
<feature type="region of interest" description="Disordered" evidence="1">
    <location>
        <begin position="1512"/>
        <end position="1537"/>
    </location>
</feature>
<dbReference type="InterPro" id="IPR036366">
    <property type="entry name" value="PGBDSf"/>
</dbReference>
<dbReference type="RefSeq" id="WP_306750467.1">
    <property type="nucleotide sequence ID" value="NZ_NSDM01000023.1"/>
</dbReference>